<dbReference type="Pfam" id="PF01887">
    <property type="entry name" value="SAM_HAT_N"/>
    <property type="match status" value="1"/>
</dbReference>
<keyword evidence="6" id="KW-1185">Reference proteome</keyword>
<gene>
    <name evidence="5" type="ORF">SanaruYs_20550</name>
</gene>
<feature type="domain" description="S-adenosyl-l-methionine hydroxide adenosyltransferase N-terminal" evidence="3">
    <location>
        <begin position="4"/>
        <end position="144"/>
    </location>
</feature>
<organism evidence="5 6">
    <name type="scientific">Chryseotalea sanaruensis</name>
    <dbReference type="NCBI Taxonomy" id="2482724"/>
    <lineage>
        <taxon>Bacteria</taxon>
        <taxon>Pseudomonadati</taxon>
        <taxon>Bacteroidota</taxon>
        <taxon>Cytophagia</taxon>
        <taxon>Cytophagales</taxon>
        <taxon>Chryseotaleaceae</taxon>
        <taxon>Chryseotalea</taxon>
    </lineage>
</organism>
<dbReference type="EMBL" id="BHXQ01000003">
    <property type="protein sequence ID" value="GCC51826.1"/>
    <property type="molecule type" value="Genomic_DNA"/>
</dbReference>
<dbReference type="Pfam" id="PF20257">
    <property type="entry name" value="SAM_HAT_C"/>
    <property type="match status" value="1"/>
</dbReference>
<dbReference type="SUPFAM" id="SSF102522">
    <property type="entry name" value="Bacterial fluorinating enzyme, N-terminal domain"/>
    <property type="match status" value="1"/>
</dbReference>
<evidence type="ECO:0000313" key="6">
    <source>
        <dbReference type="Proteomes" id="UP000288227"/>
    </source>
</evidence>
<evidence type="ECO:0000259" key="4">
    <source>
        <dbReference type="Pfam" id="PF20257"/>
    </source>
</evidence>
<reference evidence="5 6" key="1">
    <citation type="submission" date="2018-11" db="EMBL/GenBank/DDBJ databases">
        <title>Chryseotalea sanarue gen. nov., sp., nov., a member of the family Cytophagaceae, isolated from a brackish lake in Hamamatsu Japan.</title>
        <authorList>
            <person name="Maejima Y."/>
            <person name="Iino T."/>
            <person name="Muraguchi Y."/>
            <person name="Fukuda K."/>
            <person name="Ohkuma M."/>
            <person name="Moriuchi R."/>
            <person name="Dohra H."/>
            <person name="Kimbara K."/>
            <person name="Shintani M."/>
        </authorList>
    </citation>
    <scope>NUCLEOTIDE SEQUENCE [LARGE SCALE GENOMIC DNA]</scope>
    <source>
        <strain evidence="5 6">Ys</strain>
    </source>
</reference>
<evidence type="ECO:0000259" key="3">
    <source>
        <dbReference type="Pfam" id="PF01887"/>
    </source>
</evidence>
<evidence type="ECO:0000313" key="5">
    <source>
        <dbReference type="EMBL" id="GCC51826.1"/>
    </source>
</evidence>
<comment type="caution">
    <text evidence="5">The sequence shown here is derived from an EMBL/GenBank/DDBJ whole genome shotgun (WGS) entry which is preliminary data.</text>
</comment>
<comment type="similarity">
    <text evidence="2">Belongs to the SAM hydrolase / SAM-dependent halogenase family.</text>
</comment>
<sequence>MAIVTLLTDSGEQDHYVAAIKAKILSTNPSIKIVDISHKIASCDIGHAAFVLKSVFRDFPKGTIHLVAVDAIGKKGDAPIAMQLEDHYFIGVDNGLFGLITEKPHQQIAELNTINPINTTFPEKDIFAPAAAKLASGVSLTDLGKPLGTFKRMIDRQVKATKRQITGSVVRVDSYGNLITNIPKEAFDILSKGKVFTIQFGGEKFRRINTTYQEVEEGDCFILFNSLGLLEIGVNRGNASELFGLEYDSVVSILFDE</sequence>
<dbReference type="InterPro" id="IPR046469">
    <property type="entry name" value="SAM_HAT_N"/>
</dbReference>
<dbReference type="Proteomes" id="UP000288227">
    <property type="component" value="Unassembled WGS sequence"/>
</dbReference>
<dbReference type="PANTHER" id="PTHR35092:SF1">
    <property type="entry name" value="CHLORINASE MJ1651"/>
    <property type="match status" value="1"/>
</dbReference>
<dbReference type="RefSeq" id="WP_127122471.1">
    <property type="nucleotide sequence ID" value="NZ_BHXQ01000003.1"/>
</dbReference>
<dbReference type="AlphaFoldDB" id="A0A401UA90"/>
<dbReference type="InterPro" id="IPR002747">
    <property type="entry name" value="SAM_OH_AdoTrfase"/>
</dbReference>
<proteinExistence type="inferred from homology"/>
<dbReference type="OrthoDB" id="9792195at2"/>
<feature type="domain" description="S-adenosyl-l-methionine hydroxide adenosyltransferase C-terminal" evidence="4">
    <location>
        <begin position="167"/>
        <end position="251"/>
    </location>
</feature>
<dbReference type="PIRSF" id="PIRSF006779">
    <property type="entry name" value="UCP006779"/>
    <property type="match status" value="1"/>
</dbReference>
<dbReference type="SUPFAM" id="SSF101852">
    <property type="entry name" value="Bacterial fluorinating enzyme, C-terminal domain"/>
    <property type="match status" value="1"/>
</dbReference>
<protein>
    <recommendedName>
        <fullName evidence="7">S-adenosyl-l-methionine hydroxide adenosyltransferase</fullName>
    </recommendedName>
</protein>
<dbReference type="Gene3D" id="2.40.30.90">
    <property type="entry name" value="Bacterial fluorinating enzyme like"/>
    <property type="match status" value="1"/>
</dbReference>
<keyword evidence="1" id="KW-0949">S-adenosyl-L-methionine</keyword>
<dbReference type="InterPro" id="IPR046470">
    <property type="entry name" value="SAM_HAT_C"/>
</dbReference>
<evidence type="ECO:0000256" key="1">
    <source>
        <dbReference type="ARBA" id="ARBA00022691"/>
    </source>
</evidence>
<dbReference type="InterPro" id="IPR023228">
    <property type="entry name" value="SAM_OH_AdoTrfase_N_sf"/>
</dbReference>
<name>A0A401UA90_9BACT</name>
<accession>A0A401UA90</accession>
<dbReference type="Gene3D" id="3.40.50.10790">
    <property type="entry name" value="S-adenosyl-l-methionine hydroxide adenosyltransferase, N-terminal"/>
    <property type="match status" value="1"/>
</dbReference>
<dbReference type="PANTHER" id="PTHR35092">
    <property type="entry name" value="CHLORINASE MJ1651"/>
    <property type="match status" value="1"/>
</dbReference>
<evidence type="ECO:0000256" key="2">
    <source>
        <dbReference type="ARBA" id="ARBA00024035"/>
    </source>
</evidence>
<dbReference type="InterPro" id="IPR023227">
    <property type="entry name" value="SAM_OH_AdoTrfase_C_sf"/>
</dbReference>
<evidence type="ECO:0008006" key="7">
    <source>
        <dbReference type="Google" id="ProtNLM"/>
    </source>
</evidence>